<protein>
    <submittedName>
        <fullName evidence="1">Uncharacterized protein</fullName>
    </submittedName>
</protein>
<dbReference type="EMBL" id="CP109831">
    <property type="protein sequence ID" value="UYU19386.1"/>
    <property type="molecule type" value="Genomic_DNA"/>
</dbReference>
<dbReference type="GeneID" id="4848006"/>
<keyword evidence="2" id="KW-1185">Reference proteome</keyword>
<gene>
    <name evidence="1" type="ORF">OH143_04665</name>
</gene>
<dbReference type="Proteomes" id="UP001156196">
    <property type="component" value="Chromosome"/>
</dbReference>
<evidence type="ECO:0000313" key="2">
    <source>
        <dbReference type="Proteomes" id="UP001156196"/>
    </source>
</evidence>
<evidence type="ECO:0000313" key="1">
    <source>
        <dbReference type="EMBL" id="UYU19386.1"/>
    </source>
</evidence>
<proteinExistence type="predicted"/>
<organism evidence="1 2">
    <name type="scientific">Methanoculleus submarinus</name>
    <dbReference type="NCBI Taxonomy" id="204050"/>
    <lineage>
        <taxon>Archaea</taxon>
        <taxon>Methanobacteriati</taxon>
        <taxon>Methanobacteriota</taxon>
        <taxon>Stenosarchaea group</taxon>
        <taxon>Methanomicrobia</taxon>
        <taxon>Methanomicrobiales</taxon>
        <taxon>Methanomicrobiaceae</taxon>
        <taxon>Methanoculleus</taxon>
    </lineage>
</organism>
<dbReference type="AlphaFoldDB" id="A0AAX3EDM8"/>
<reference evidence="1" key="1">
    <citation type="submission" date="2022-10" db="EMBL/GenBank/DDBJ databases">
        <title>Complete genome of Methanoculleus submarinus DSM 15122.</title>
        <authorList>
            <person name="Chen S.-C."/>
            <person name="Lai S.-J."/>
            <person name="You Y.-T."/>
        </authorList>
    </citation>
    <scope>NUCLEOTIDE SEQUENCE</scope>
    <source>
        <strain evidence="1">DSM 15122</strain>
    </source>
</reference>
<dbReference type="RefSeq" id="WP_011844912.1">
    <property type="nucleotide sequence ID" value="NZ_CP109831.1"/>
</dbReference>
<dbReference type="KEGG" id="msum:OH143_04665"/>
<accession>A0AAX3EDM8</accession>
<sequence>MAVTLFWPDGEVHVIDTASGRIVFCENITAGTHPLGRAWIDSDLNETVASSGTDVVAGLGRNTFTVTCANRNCGIFDPARASFTLTVRDAAGRPYSESVTMDRAGTKALSVSFDVEEAGEGAFRISATSFR</sequence>
<name>A0AAX3EDM8_9EURY</name>